<accession>B9GCZ4</accession>
<dbReference type="EMBL" id="CM000149">
    <property type="protein sequence ID" value="EEE53151.1"/>
    <property type="molecule type" value="Genomic_DNA"/>
</dbReference>
<gene>
    <name evidence="2" type="ORF">OsJ_35973</name>
</gene>
<sequence>MPMKETTRPGTVPGSYETRAGGYIVLQVAGLAGKLREEDDKGVTVEAADDSLPCPGRHCLRPRRCAYQARAFAATSVRIDHVRGATAVSVRAVVPTRSGPPPPPPSASTTREAPPPSPSASPHLPRSGRRRRLHPRSPLHCKVVGLRDHAPGAGLLAVATAHCPGPPRRPRGPAA</sequence>
<feature type="compositionally biased region" description="Basic residues" evidence="1">
    <location>
        <begin position="126"/>
        <end position="138"/>
    </location>
</feature>
<feature type="region of interest" description="Disordered" evidence="1">
    <location>
        <begin position="93"/>
        <end position="138"/>
    </location>
</feature>
<evidence type="ECO:0000313" key="2">
    <source>
        <dbReference type="EMBL" id="EEE53151.1"/>
    </source>
</evidence>
<protein>
    <submittedName>
        <fullName evidence="2">Uncharacterized protein</fullName>
    </submittedName>
</protein>
<reference evidence="2" key="1">
    <citation type="journal article" date="2005" name="PLoS Biol.">
        <title>The genomes of Oryza sativa: a history of duplications.</title>
        <authorList>
            <person name="Yu J."/>
            <person name="Wang J."/>
            <person name="Lin W."/>
            <person name="Li S."/>
            <person name="Li H."/>
            <person name="Zhou J."/>
            <person name="Ni P."/>
            <person name="Dong W."/>
            <person name="Hu S."/>
            <person name="Zeng C."/>
            <person name="Zhang J."/>
            <person name="Zhang Y."/>
            <person name="Li R."/>
            <person name="Xu Z."/>
            <person name="Li S."/>
            <person name="Li X."/>
            <person name="Zheng H."/>
            <person name="Cong L."/>
            <person name="Lin L."/>
            <person name="Yin J."/>
            <person name="Geng J."/>
            <person name="Li G."/>
            <person name="Shi J."/>
            <person name="Liu J."/>
            <person name="Lv H."/>
            <person name="Li J."/>
            <person name="Wang J."/>
            <person name="Deng Y."/>
            <person name="Ran L."/>
            <person name="Shi X."/>
            <person name="Wang X."/>
            <person name="Wu Q."/>
            <person name="Li C."/>
            <person name="Ren X."/>
            <person name="Wang J."/>
            <person name="Wang X."/>
            <person name="Li D."/>
            <person name="Liu D."/>
            <person name="Zhang X."/>
            <person name="Ji Z."/>
            <person name="Zhao W."/>
            <person name="Sun Y."/>
            <person name="Zhang Z."/>
            <person name="Bao J."/>
            <person name="Han Y."/>
            <person name="Dong L."/>
            <person name="Ji J."/>
            <person name="Chen P."/>
            <person name="Wu S."/>
            <person name="Liu J."/>
            <person name="Xiao Y."/>
            <person name="Bu D."/>
            <person name="Tan J."/>
            <person name="Yang L."/>
            <person name="Ye C."/>
            <person name="Zhang J."/>
            <person name="Xu J."/>
            <person name="Zhou Y."/>
            <person name="Yu Y."/>
            <person name="Zhang B."/>
            <person name="Zhuang S."/>
            <person name="Wei H."/>
            <person name="Liu B."/>
            <person name="Lei M."/>
            <person name="Yu H."/>
            <person name="Li Y."/>
            <person name="Xu H."/>
            <person name="Wei S."/>
            <person name="He X."/>
            <person name="Fang L."/>
            <person name="Zhang Z."/>
            <person name="Zhang Y."/>
            <person name="Huang X."/>
            <person name="Su Z."/>
            <person name="Tong W."/>
            <person name="Li J."/>
            <person name="Tong Z."/>
            <person name="Li S."/>
            <person name="Ye J."/>
            <person name="Wang L."/>
            <person name="Fang L."/>
            <person name="Lei T."/>
            <person name="Chen C."/>
            <person name="Chen H."/>
            <person name="Xu Z."/>
            <person name="Li H."/>
            <person name="Huang H."/>
            <person name="Zhang F."/>
            <person name="Xu H."/>
            <person name="Li N."/>
            <person name="Zhao C."/>
            <person name="Li S."/>
            <person name="Dong L."/>
            <person name="Huang Y."/>
            <person name="Li L."/>
            <person name="Xi Y."/>
            <person name="Qi Q."/>
            <person name="Li W."/>
            <person name="Zhang B."/>
            <person name="Hu W."/>
            <person name="Zhang Y."/>
            <person name="Tian X."/>
            <person name="Jiao Y."/>
            <person name="Liang X."/>
            <person name="Jin J."/>
            <person name="Gao L."/>
            <person name="Zheng W."/>
            <person name="Hao B."/>
            <person name="Liu S."/>
            <person name="Wang W."/>
            <person name="Yuan L."/>
            <person name="Cao M."/>
            <person name="McDermott J."/>
            <person name="Samudrala R."/>
            <person name="Wang J."/>
            <person name="Wong G.K."/>
            <person name="Yang H."/>
        </authorList>
    </citation>
    <scope>NUCLEOTIDE SEQUENCE [LARGE SCALE GENOMIC DNA]</scope>
</reference>
<evidence type="ECO:0000256" key="1">
    <source>
        <dbReference type="SAM" id="MobiDB-lite"/>
    </source>
</evidence>
<name>B9GCZ4_ORYSJ</name>
<organism evidence="2">
    <name type="scientific">Oryza sativa subsp. japonica</name>
    <name type="common">Rice</name>
    <dbReference type="NCBI Taxonomy" id="39947"/>
    <lineage>
        <taxon>Eukaryota</taxon>
        <taxon>Viridiplantae</taxon>
        <taxon>Streptophyta</taxon>
        <taxon>Embryophyta</taxon>
        <taxon>Tracheophyta</taxon>
        <taxon>Spermatophyta</taxon>
        <taxon>Magnoliopsida</taxon>
        <taxon>Liliopsida</taxon>
        <taxon>Poales</taxon>
        <taxon>Poaceae</taxon>
        <taxon>BOP clade</taxon>
        <taxon>Oryzoideae</taxon>
        <taxon>Oryzeae</taxon>
        <taxon>Oryzinae</taxon>
        <taxon>Oryza</taxon>
        <taxon>Oryza sativa</taxon>
    </lineage>
</organism>
<proteinExistence type="predicted"/>
<reference evidence="2" key="2">
    <citation type="submission" date="2008-12" db="EMBL/GenBank/DDBJ databases">
        <title>Improved gene annotation of the rice (Oryza sativa) genomes.</title>
        <authorList>
            <person name="Wang J."/>
            <person name="Li R."/>
            <person name="Fan W."/>
            <person name="Huang Q."/>
            <person name="Zhang J."/>
            <person name="Zhou Y."/>
            <person name="Hu Y."/>
            <person name="Zi S."/>
            <person name="Li J."/>
            <person name="Ni P."/>
            <person name="Zheng H."/>
            <person name="Zhang Y."/>
            <person name="Zhao M."/>
            <person name="Hao Q."/>
            <person name="McDermott J."/>
            <person name="Samudrala R."/>
            <person name="Kristiansen K."/>
            <person name="Wong G.K.-S."/>
        </authorList>
    </citation>
    <scope>NUCLEOTIDE SEQUENCE</scope>
</reference>
<dbReference type="Proteomes" id="UP000007752">
    <property type="component" value="Chromosome 12"/>
</dbReference>
<dbReference type="AlphaFoldDB" id="B9GCZ4"/>